<dbReference type="Gene3D" id="3.40.50.150">
    <property type="entry name" value="Vaccinia Virus protein VP39"/>
    <property type="match status" value="1"/>
</dbReference>
<evidence type="ECO:0000256" key="1">
    <source>
        <dbReference type="ARBA" id="ARBA00009258"/>
    </source>
</evidence>
<feature type="active site" description="Proton acceptor" evidence="7">
    <location>
        <position position="269"/>
    </location>
</feature>
<evidence type="ECO:0000256" key="2">
    <source>
        <dbReference type="ARBA" id="ARBA00022552"/>
    </source>
</evidence>
<dbReference type="EMBL" id="KV454407">
    <property type="protein sequence ID" value="ODQ67227.1"/>
    <property type="molecule type" value="Genomic_DNA"/>
</dbReference>
<sequence length="323" mass="36581">MRSCILPGRYSAIISRGFSQCVLLHSKKSSSSSRWIARQKTDFYAREAKIQQYKSRAAFKLIEIDKKYKLFSPGMTVVDLGFAPGSWSQVSVERTQPQSKVIGVDLLPCAPPRGVNAIQGNFLSKRVQDRLKQLLYDPMDIGRNQVEELAMEPMMSDNEKNDITTEAPLSYINKERRESANDSTLHPTSSATSTTEYRSFPVDIVLSDMCGFSPQESGFWLRSVTDPHNRLANTTGLAVKDHGASVDLCDAALMFAIDTLRPGGNFVCKFYTGKEDKNLEQRLKKVFKKVHREKPDSSRDESREMFFIGIGKREDVKFEHVFR</sequence>
<feature type="domain" description="Ribosomal RNA methyltransferase FtsJ" evidence="8">
    <location>
        <begin position="53"/>
        <end position="311"/>
    </location>
</feature>
<dbReference type="GO" id="GO:0005739">
    <property type="term" value="C:mitochondrion"/>
    <property type="evidence" value="ECO:0007669"/>
    <property type="project" value="EnsemblFungi"/>
</dbReference>
<protein>
    <recommendedName>
        <fullName evidence="6">rRNA methyltransferase 2, mitochondrial</fullName>
    </recommendedName>
</protein>
<dbReference type="PIRSF" id="PIRSF005461">
    <property type="entry name" value="23S_rRNA_mtase"/>
    <property type="match status" value="1"/>
</dbReference>
<keyword evidence="4 9" id="KW-0808">Transferase</keyword>
<evidence type="ECO:0000256" key="4">
    <source>
        <dbReference type="ARBA" id="ARBA00022679"/>
    </source>
</evidence>
<dbReference type="SUPFAM" id="SSF53335">
    <property type="entry name" value="S-adenosyl-L-methionine-dependent methyltransferases"/>
    <property type="match status" value="1"/>
</dbReference>
<evidence type="ECO:0000256" key="7">
    <source>
        <dbReference type="PIRSR" id="PIRSR005461-1"/>
    </source>
</evidence>
<dbReference type="InterPro" id="IPR050082">
    <property type="entry name" value="RNA_methyltr_RlmE"/>
</dbReference>
<gene>
    <name evidence="9" type="ORF">NADFUDRAFT_77235</name>
</gene>
<dbReference type="AlphaFoldDB" id="A0A1E3PQV9"/>
<name>A0A1E3PQV9_9ASCO</name>
<dbReference type="InterPro" id="IPR029063">
    <property type="entry name" value="SAM-dependent_MTases_sf"/>
</dbReference>
<keyword evidence="10" id="KW-1185">Reference proteome</keyword>
<dbReference type="OrthoDB" id="20105at2759"/>
<evidence type="ECO:0000256" key="6">
    <source>
        <dbReference type="ARBA" id="ARBA00041184"/>
    </source>
</evidence>
<keyword evidence="2" id="KW-0698">rRNA processing</keyword>
<dbReference type="Proteomes" id="UP000095009">
    <property type="component" value="Unassembled WGS sequence"/>
</dbReference>
<comment type="similarity">
    <text evidence="1">Belongs to the class I-like SAM-binding methyltransferase superfamily. RNA methyltransferase RlmE family.</text>
</comment>
<keyword evidence="5 7" id="KW-0949">S-adenosyl-L-methionine</keyword>
<accession>A0A1E3PQV9</accession>
<evidence type="ECO:0000256" key="5">
    <source>
        <dbReference type="ARBA" id="ARBA00022691"/>
    </source>
</evidence>
<proteinExistence type="inferred from homology"/>
<evidence type="ECO:0000259" key="8">
    <source>
        <dbReference type="Pfam" id="PF01728"/>
    </source>
</evidence>
<organism evidence="9 10">
    <name type="scientific">Nadsonia fulvescens var. elongata DSM 6958</name>
    <dbReference type="NCBI Taxonomy" id="857566"/>
    <lineage>
        <taxon>Eukaryota</taxon>
        <taxon>Fungi</taxon>
        <taxon>Dikarya</taxon>
        <taxon>Ascomycota</taxon>
        <taxon>Saccharomycotina</taxon>
        <taxon>Dipodascomycetes</taxon>
        <taxon>Dipodascales</taxon>
        <taxon>Dipodascales incertae sedis</taxon>
        <taxon>Nadsonia</taxon>
    </lineage>
</organism>
<dbReference type="HAMAP" id="MF_01547">
    <property type="entry name" value="RNA_methyltr_E"/>
    <property type="match status" value="1"/>
</dbReference>
<keyword evidence="3 9" id="KW-0489">Methyltransferase</keyword>
<evidence type="ECO:0000256" key="3">
    <source>
        <dbReference type="ARBA" id="ARBA00022603"/>
    </source>
</evidence>
<dbReference type="InterPro" id="IPR002877">
    <property type="entry name" value="RNA_MeTrfase_FtsJ_dom"/>
</dbReference>
<dbReference type="PANTHER" id="PTHR10920">
    <property type="entry name" value="RIBOSOMAL RNA METHYLTRANSFERASE"/>
    <property type="match status" value="1"/>
</dbReference>
<dbReference type="Pfam" id="PF01728">
    <property type="entry name" value="FtsJ"/>
    <property type="match status" value="1"/>
</dbReference>
<evidence type="ECO:0000313" key="10">
    <source>
        <dbReference type="Proteomes" id="UP000095009"/>
    </source>
</evidence>
<evidence type="ECO:0000313" key="9">
    <source>
        <dbReference type="EMBL" id="ODQ67227.1"/>
    </source>
</evidence>
<dbReference type="GO" id="GO:0008650">
    <property type="term" value="F:rRNA (uridine-2'-O-)-methyltransferase activity"/>
    <property type="evidence" value="ECO:0007669"/>
    <property type="project" value="EnsemblFungi"/>
</dbReference>
<reference evidence="9 10" key="1">
    <citation type="journal article" date="2016" name="Proc. Natl. Acad. Sci. U.S.A.">
        <title>Comparative genomics of biotechnologically important yeasts.</title>
        <authorList>
            <person name="Riley R."/>
            <person name="Haridas S."/>
            <person name="Wolfe K.H."/>
            <person name="Lopes M.R."/>
            <person name="Hittinger C.T."/>
            <person name="Goeker M."/>
            <person name="Salamov A.A."/>
            <person name="Wisecaver J.H."/>
            <person name="Long T.M."/>
            <person name="Calvey C.H."/>
            <person name="Aerts A.L."/>
            <person name="Barry K.W."/>
            <person name="Choi C."/>
            <person name="Clum A."/>
            <person name="Coughlan A.Y."/>
            <person name="Deshpande S."/>
            <person name="Douglass A.P."/>
            <person name="Hanson S.J."/>
            <person name="Klenk H.-P."/>
            <person name="LaButti K.M."/>
            <person name="Lapidus A."/>
            <person name="Lindquist E.A."/>
            <person name="Lipzen A.M."/>
            <person name="Meier-Kolthoff J.P."/>
            <person name="Ohm R.A."/>
            <person name="Otillar R.P."/>
            <person name="Pangilinan J.L."/>
            <person name="Peng Y."/>
            <person name="Rokas A."/>
            <person name="Rosa C.A."/>
            <person name="Scheuner C."/>
            <person name="Sibirny A.A."/>
            <person name="Slot J.C."/>
            <person name="Stielow J.B."/>
            <person name="Sun H."/>
            <person name="Kurtzman C.P."/>
            <person name="Blackwell M."/>
            <person name="Grigoriev I.V."/>
            <person name="Jeffries T.W."/>
        </authorList>
    </citation>
    <scope>NUCLEOTIDE SEQUENCE [LARGE SCALE GENOMIC DNA]</scope>
    <source>
        <strain evidence="9 10">DSM 6958</strain>
    </source>
</reference>
<dbReference type="PANTHER" id="PTHR10920:SF18">
    <property type="entry name" value="RRNA METHYLTRANSFERASE 2, MITOCHONDRIAL"/>
    <property type="match status" value="1"/>
</dbReference>
<dbReference type="InterPro" id="IPR015507">
    <property type="entry name" value="rRNA-MeTfrase_E"/>
</dbReference>
<dbReference type="STRING" id="857566.A0A1E3PQV9"/>